<evidence type="ECO:0000313" key="2">
    <source>
        <dbReference type="Proteomes" id="UP000325032"/>
    </source>
</evidence>
<sequence>MIREEKFMNPQAMTQIFGGIPHFKNAEIMNVDLNRDGPTLFLRLMTKDSVKNTPKRWRDFDVVYVELSFIGVTDLKINHLGNNNIIDHFEISTTENEGFLKINCKNQMQIETIFDWARVEQISPGLIGS</sequence>
<keyword evidence="2" id="KW-1185">Reference proteome</keyword>
<accession>A0A5C0WKX5</accession>
<dbReference type="RefSeq" id="WP_047202618.1">
    <property type="nucleotide sequence ID" value="NZ_CP043404.1"/>
</dbReference>
<dbReference type="EMBL" id="CP043404">
    <property type="protein sequence ID" value="QEK64537.1"/>
    <property type="molecule type" value="Genomic_DNA"/>
</dbReference>
<gene>
    <name evidence="1" type="ORF">FX981_02806</name>
</gene>
<evidence type="ECO:0008006" key="3">
    <source>
        <dbReference type="Google" id="ProtNLM"/>
    </source>
</evidence>
<dbReference type="AlphaFoldDB" id="A0A5C0WKX5"/>
<organism evidence="1 2">
    <name type="scientific">Bacillus safensis</name>
    <dbReference type="NCBI Taxonomy" id="561879"/>
    <lineage>
        <taxon>Bacteria</taxon>
        <taxon>Bacillati</taxon>
        <taxon>Bacillota</taxon>
        <taxon>Bacilli</taxon>
        <taxon>Bacillales</taxon>
        <taxon>Bacillaceae</taxon>
        <taxon>Bacillus</taxon>
    </lineage>
</organism>
<dbReference type="InterPro" id="IPR028957">
    <property type="entry name" value="Imm50"/>
</dbReference>
<dbReference type="GeneID" id="61769564"/>
<dbReference type="Proteomes" id="UP000325032">
    <property type="component" value="Chromosome"/>
</dbReference>
<protein>
    <recommendedName>
        <fullName evidence="3">Immunity protein 50</fullName>
    </recommendedName>
</protein>
<dbReference type="Pfam" id="PF15594">
    <property type="entry name" value="Imm50"/>
    <property type="match status" value="1"/>
</dbReference>
<evidence type="ECO:0000313" key="1">
    <source>
        <dbReference type="EMBL" id="QEK64537.1"/>
    </source>
</evidence>
<proteinExistence type="predicted"/>
<reference evidence="1 2" key="1">
    <citation type="journal article" date="2018" name="Plant Biotechnol. Rep.">
        <title>Diversity and antifungal activity of endophytic bacteria associated with Panax ginseng seedlings.</title>
        <authorList>
            <person name="Park J.M."/>
            <person name="Hong C.E."/>
            <person name="Jo S.H."/>
        </authorList>
    </citation>
    <scope>NUCLEOTIDE SEQUENCE [LARGE SCALE GENOMIC DNA]</scope>
    <source>
        <strain evidence="1 2">PgKB20</strain>
    </source>
</reference>
<name>A0A5C0WKX5_BACIA</name>